<evidence type="ECO:0000256" key="2">
    <source>
        <dbReference type="ARBA" id="ARBA00023315"/>
    </source>
</evidence>
<dbReference type="AlphaFoldDB" id="A0AAN4ZZG3"/>
<keyword evidence="2" id="KW-0012">Acyltransferase</keyword>
<evidence type="ECO:0000313" key="4">
    <source>
        <dbReference type="EMBL" id="GHE01204.1"/>
    </source>
</evidence>
<evidence type="ECO:0000313" key="5">
    <source>
        <dbReference type="EMBL" id="SDW82612.1"/>
    </source>
</evidence>
<dbReference type="SUPFAM" id="SSF53659">
    <property type="entry name" value="Isocitrate/Isopropylmalate dehydrogenase-like"/>
    <property type="match status" value="1"/>
</dbReference>
<evidence type="ECO:0000313" key="6">
    <source>
        <dbReference type="Proteomes" id="UP000199541"/>
    </source>
</evidence>
<evidence type="ECO:0000259" key="3">
    <source>
        <dbReference type="Pfam" id="PF01515"/>
    </source>
</evidence>
<dbReference type="Gene3D" id="3.40.718.10">
    <property type="entry name" value="Isopropylmalate Dehydrogenase"/>
    <property type="match status" value="1"/>
</dbReference>
<dbReference type="NCBIfam" id="NF008852">
    <property type="entry name" value="PRK11890.1"/>
    <property type="match status" value="1"/>
</dbReference>
<dbReference type="Proteomes" id="UP000199541">
    <property type="component" value="Unassembled WGS sequence"/>
</dbReference>
<evidence type="ECO:0000256" key="1">
    <source>
        <dbReference type="ARBA" id="ARBA00022679"/>
    </source>
</evidence>
<dbReference type="Proteomes" id="UP000634647">
    <property type="component" value="Unassembled WGS sequence"/>
</dbReference>
<name>A0AAN4ZZG3_9RHOB</name>
<sequence>MTETPPPILSRTVDRIRPGDSARLVRKLTLRDLELIAALAGGQVAVATDSGPTAWAGLMLGALVGGELPGLGSRIARAELQFHAAPQVDETLDLTLTVETVRAATRTVGLRCRATGPLDAPVFEGRLEVIAPAEAMQPGPATRPGLIIEERGAKFHRLIAQAARLPPLRIAVVHPVEPNALSGAVAAARAGLISPVFVGPEARIRAAAQAAGLDLSPWPLLATEHSDAAAEEGARMAHDGKVHALMKGSLHTDEFLRPVLRPEMNLRTGRRISHVFLMDVPGTDRPLFITDGAINIAPDLEAKRDIVQNAIGMAHALGIAAPRVAILSAVETVNPRIPSTLDAAALCKMAERGQITGGVLDGPLAFDNAVSTLAAEIKHIRSEVAGRADILLAPDLDAGNMMAKQLKYLANSEAAGVVLGARVPIVLTSRADSAQSRLASCAVAALIHAHVTTGGVATAKENPA</sequence>
<accession>A0AAN4ZZG3</accession>
<dbReference type="GO" id="GO:0016746">
    <property type="term" value="F:acyltransferase activity"/>
    <property type="evidence" value="ECO:0007669"/>
    <property type="project" value="UniProtKB-KW"/>
</dbReference>
<dbReference type="SUPFAM" id="SSF54637">
    <property type="entry name" value="Thioesterase/thiol ester dehydrase-isomerase"/>
    <property type="match status" value="1"/>
</dbReference>
<dbReference type="InterPro" id="IPR002505">
    <property type="entry name" value="PTA_PTB"/>
</dbReference>
<dbReference type="Pfam" id="PF01515">
    <property type="entry name" value="PTA_PTB"/>
    <property type="match status" value="1"/>
</dbReference>
<protein>
    <submittedName>
        <fullName evidence="4">Bifunctional enoyl-CoA hydratase/phosphate acetyltransferase</fullName>
    </submittedName>
    <submittedName>
        <fullName evidence="5">Phosphate acetyltransferase/phosphate butyryltransferase</fullName>
    </submittedName>
</protein>
<reference evidence="4" key="3">
    <citation type="submission" date="2023-06" db="EMBL/GenBank/DDBJ databases">
        <authorList>
            <person name="Sun Q."/>
            <person name="Zhou Y."/>
        </authorList>
    </citation>
    <scope>NUCLEOTIDE SEQUENCE</scope>
    <source>
        <strain evidence="4">CGMCC 1.10859</strain>
    </source>
</reference>
<feature type="domain" description="Phosphate acetyl/butaryl transferase" evidence="3">
    <location>
        <begin position="230"/>
        <end position="445"/>
    </location>
</feature>
<dbReference type="NCBIfam" id="NF006045">
    <property type="entry name" value="PRK08190.1"/>
    <property type="match status" value="1"/>
</dbReference>
<dbReference type="InterPro" id="IPR029069">
    <property type="entry name" value="HotDog_dom_sf"/>
</dbReference>
<dbReference type="EMBL" id="FNOB01000007">
    <property type="protein sequence ID" value="SDW82612.1"/>
    <property type="molecule type" value="Genomic_DNA"/>
</dbReference>
<dbReference type="InterPro" id="IPR050500">
    <property type="entry name" value="Phos_Acetyltrans/Butyryltrans"/>
</dbReference>
<reference evidence="4" key="1">
    <citation type="journal article" date="2014" name="Int. J. Syst. Evol. Microbiol.">
        <title>Complete genome sequence of Corynebacterium casei LMG S-19264T (=DSM 44701T), isolated from a smear-ripened cheese.</title>
        <authorList>
            <consortium name="US DOE Joint Genome Institute (JGI-PGF)"/>
            <person name="Walter F."/>
            <person name="Albersmeier A."/>
            <person name="Kalinowski J."/>
            <person name="Ruckert C."/>
        </authorList>
    </citation>
    <scope>NUCLEOTIDE SEQUENCE</scope>
    <source>
        <strain evidence="4">CGMCC 1.10859</strain>
    </source>
</reference>
<comment type="caution">
    <text evidence="4">The sequence shown here is derived from an EMBL/GenBank/DDBJ whole genome shotgun (WGS) entry which is preliminary data.</text>
</comment>
<reference evidence="5 6" key="2">
    <citation type="submission" date="2016-10" db="EMBL/GenBank/DDBJ databases">
        <authorList>
            <person name="Varghese N."/>
            <person name="Submissions S."/>
        </authorList>
    </citation>
    <scope>NUCLEOTIDE SEQUENCE [LARGE SCALE GENOMIC DNA]</scope>
    <source>
        <strain evidence="5 6">DSM 24802</strain>
    </source>
</reference>
<proteinExistence type="predicted"/>
<keyword evidence="1" id="KW-0808">Transferase</keyword>
<dbReference type="Gene3D" id="3.10.129.10">
    <property type="entry name" value="Hotdog Thioesterase"/>
    <property type="match status" value="1"/>
</dbReference>
<keyword evidence="6" id="KW-1185">Reference proteome</keyword>
<dbReference type="PANTHER" id="PTHR43356">
    <property type="entry name" value="PHOSPHATE ACETYLTRANSFERASE"/>
    <property type="match status" value="1"/>
</dbReference>
<dbReference type="RefSeq" id="WP_035844529.1">
    <property type="nucleotide sequence ID" value="NZ_BNAB01000006.1"/>
</dbReference>
<evidence type="ECO:0000313" key="7">
    <source>
        <dbReference type="Proteomes" id="UP000634647"/>
    </source>
</evidence>
<gene>
    <name evidence="4" type="ORF">GCM10008024_15740</name>
    <name evidence="5" type="ORF">SAMN05444006_10735</name>
</gene>
<dbReference type="EMBL" id="BNAB01000006">
    <property type="protein sequence ID" value="GHE01204.1"/>
    <property type="molecule type" value="Genomic_DNA"/>
</dbReference>
<dbReference type="PANTHER" id="PTHR43356:SF2">
    <property type="entry name" value="PHOSPHATE ACETYLTRANSFERASE"/>
    <property type="match status" value="1"/>
</dbReference>
<organism evidence="4 7">
    <name type="scientific">Allgaiera indica</name>
    <dbReference type="NCBI Taxonomy" id="765699"/>
    <lineage>
        <taxon>Bacteria</taxon>
        <taxon>Pseudomonadati</taxon>
        <taxon>Pseudomonadota</taxon>
        <taxon>Alphaproteobacteria</taxon>
        <taxon>Rhodobacterales</taxon>
        <taxon>Paracoccaceae</taxon>
        <taxon>Allgaiera</taxon>
    </lineage>
</organism>